<evidence type="ECO:0000313" key="1">
    <source>
        <dbReference type="EMBL" id="BBZ09710.1"/>
    </source>
</evidence>
<dbReference type="EMBL" id="AP022605">
    <property type="protein sequence ID" value="BBZ09710.1"/>
    <property type="molecule type" value="Genomic_DNA"/>
</dbReference>
<dbReference type="AlphaFoldDB" id="A0A7I7VXS0"/>
<accession>A0A7I7VXS0</accession>
<dbReference type="Proteomes" id="UP000467201">
    <property type="component" value="Chromosome"/>
</dbReference>
<dbReference type="KEGG" id="mdr:MDOR_38790"/>
<sequence>MARNMGPAFLGRDYGAAWDGKGKDTHVCPIMLRERKAVITMTVDFQFGYDLRDWHAADERADPLRRAVCHWRSGQCES</sequence>
<gene>
    <name evidence="1" type="ORF">MDOR_38790</name>
</gene>
<name>A0A7I7VXS0_9MYCO</name>
<proteinExistence type="predicted"/>
<evidence type="ECO:0000313" key="2">
    <source>
        <dbReference type="Proteomes" id="UP000467201"/>
    </source>
</evidence>
<reference evidence="1 2" key="1">
    <citation type="journal article" date="2019" name="Emerg. Microbes Infect.">
        <title>Comprehensive subspecies identification of 175 nontuberculous mycobacteria species based on 7547 genomic profiles.</title>
        <authorList>
            <person name="Matsumoto Y."/>
            <person name="Kinjo T."/>
            <person name="Motooka D."/>
            <person name="Nabeya D."/>
            <person name="Jung N."/>
            <person name="Uechi K."/>
            <person name="Horii T."/>
            <person name="Iida T."/>
            <person name="Fujita J."/>
            <person name="Nakamura S."/>
        </authorList>
    </citation>
    <scope>NUCLEOTIDE SEQUENCE [LARGE SCALE GENOMIC DNA]</scope>
    <source>
        <strain evidence="1 2">JCM 12405</strain>
    </source>
</reference>
<organism evidence="1 2">
    <name type="scientific">Mycolicibacterium doricum</name>
    <dbReference type="NCBI Taxonomy" id="126673"/>
    <lineage>
        <taxon>Bacteria</taxon>
        <taxon>Bacillati</taxon>
        <taxon>Actinomycetota</taxon>
        <taxon>Actinomycetes</taxon>
        <taxon>Mycobacteriales</taxon>
        <taxon>Mycobacteriaceae</taxon>
        <taxon>Mycolicibacterium</taxon>
    </lineage>
</organism>
<protein>
    <submittedName>
        <fullName evidence="1">Uncharacterized protein</fullName>
    </submittedName>
</protein>